<evidence type="ECO:0000313" key="2">
    <source>
        <dbReference type="Proteomes" id="UP000228593"/>
    </source>
</evidence>
<dbReference type="Proteomes" id="UP000228593">
    <property type="component" value="Unassembled WGS sequence"/>
</dbReference>
<sequence length="415" mass="46402">MATPKSLVSALYDHWDTVEWLAQLSREMPSFEAEHILAVVARLAPSAALEQQQQVLRQLVNADIVQAQARGQSYQLNSYVLEFVRGLTREHELGLSAVLASRINAITDATRKLNEGLQGRDMDLLRQAANKLSELFRQIGQQLDGDRHAILELAERAKAQQTDMPIARRYREVLDAYDNYVAPMAAMMDSGPGGTFYRHLEQAEHALDNAVDVLTVQGALYTQRLAMRHVAYQAKELRRLGRDVLKHCSDTLLPLREEVRQHNLLSAAISALLGRVRKRGLNRTLPARALPLWRREMSRAVSVGPEVLTIMSEARCFAPVLVSFPEEHAAGAMPALDLVDENALVAELRAAMPVANLLGWLRDHYRHLNDATLLRLYHELIARADWQAIQADAAAIVPLNTVRVTLYPHAIEAAP</sequence>
<protein>
    <submittedName>
        <fullName evidence="1">Uncharacterized protein</fullName>
    </submittedName>
</protein>
<name>A0A2G8T3K2_9BURK</name>
<evidence type="ECO:0000313" key="1">
    <source>
        <dbReference type="EMBL" id="PIL40626.1"/>
    </source>
</evidence>
<keyword evidence="2" id="KW-1185">Reference proteome</keyword>
<dbReference type="RefSeq" id="WP_099915272.1">
    <property type="nucleotide sequence ID" value="NZ_BMHS01000010.1"/>
</dbReference>
<gene>
    <name evidence="1" type="ORF">CR103_06935</name>
</gene>
<dbReference type="OrthoDB" id="5845356at2"/>
<dbReference type="AlphaFoldDB" id="A0A2G8T3K2"/>
<accession>A0A2G8T3K2</accession>
<reference evidence="1 2" key="1">
    <citation type="submission" date="2017-10" db="EMBL/GenBank/DDBJ databases">
        <title>Massilia psychrophilum sp. nov., a novel purple-pigmented bacterium isolated from Tianshan glacier, Xinjiang Municipality, China.</title>
        <authorList>
            <person name="Wang H."/>
        </authorList>
    </citation>
    <scope>NUCLEOTIDE SEQUENCE [LARGE SCALE GENOMIC DNA]</scope>
    <source>
        <strain evidence="1 2">JCM 30813</strain>
    </source>
</reference>
<dbReference type="EMBL" id="PDOB01000007">
    <property type="protein sequence ID" value="PIL40626.1"/>
    <property type="molecule type" value="Genomic_DNA"/>
</dbReference>
<organism evidence="1 2">
    <name type="scientific">Massilia psychrophila</name>
    <dbReference type="NCBI Taxonomy" id="1603353"/>
    <lineage>
        <taxon>Bacteria</taxon>
        <taxon>Pseudomonadati</taxon>
        <taxon>Pseudomonadota</taxon>
        <taxon>Betaproteobacteria</taxon>
        <taxon>Burkholderiales</taxon>
        <taxon>Oxalobacteraceae</taxon>
        <taxon>Telluria group</taxon>
        <taxon>Massilia</taxon>
    </lineage>
</organism>
<comment type="caution">
    <text evidence="1">The sequence shown here is derived from an EMBL/GenBank/DDBJ whole genome shotgun (WGS) entry which is preliminary data.</text>
</comment>
<proteinExistence type="predicted"/>